<feature type="domain" description="Secretion system C-terminal sorting" evidence="3">
    <location>
        <begin position="571"/>
        <end position="634"/>
    </location>
</feature>
<dbReference type="NCBIfam" id="TIGR04183">
    <property type="entry name" value="Por_Secre_tail"/>
    <property type="match status" value="1"/>
</dbReference>
<dbReference type="Pfam" id="PF18962">
    <property type="entry name" value="Por_Secre_tail"/>
    <property type="match status" value="1"/>
</dbReference>
<dbReference type="InterPro" id="IPR045266">
    <property type="entry name" value="DOH_DOMON"/>
</dbReference>
<gene>
    <name evidence="5" type="ORF">AAEO56_18050</name>
</gene>
<feature type="signal peptide" evidence="2">
    <location>
        <begin position="1"/>
        <end position="19"/>
    </location>
</feature>
<keyword evidence="6" id="KW-1185">Reference proteome</keyword>
<dbReference type="EMBL" id="JBBYHR010000012">
    <property type="protein sequence ID" value="MEL1246182.1"/>
    <property type="molecule type" value="Genomic_DNA"/>
</dbReference>
<organism evidence="5 6">
    <name type="scientific">Flavobacterium arundinis</name>
    <dbReference type="NCBI Taxonomy" id="3139143"/>
    <lineage>
        <taxon>Bacteria</taxon>
        <taxon>Pseudomonadati</taxon>
        <taxon>Bacteroidota</taxon>
        <taxon>Flavobacteriia</taxon>
        <taxon>Flavobacteriales</taxon>
        <taxon>Flavobacteriaceae</taxon>
        <taxon>Flavobacterium</taxon>
    </lineage>
</organism>
<evidence type="ECO:0000313" key="6">
    <source>
        <dbReference type="Proteomes" id="UP001464555"/>
    </source>
</evidence>
<dbReference type="InterPro" id="IPR044023">
    <property type="entry name" value="Ig_7"/>
</dbReference>
<dbReference type="CDD" id="cd09631">
    <property type="entry name" value="DOMON_DOH"/>
    <property type="match status" value="1"/>
</dbReference>
<name>A0ABU9I176_9FLAO</name>
<evidence type="ECO:0000259" key="4">
    <source>
        <dbReference type="Pfam" id="PF19081"/>
    </source>
</evidence>
<dbReference type="Proteomes" id="UP001464555">
    <property type="component" value="Unassembled WGS sequence"/>
</dbReference>
<evidence type="ECO:0000313" key="5">
    <source>
        <dbReference type="EMBL" id="MEL1246182.1"/>
    </source>
</evidence>
<sequence>MKKLLLIALVVLSAAGLHAQSKTTGVVNLLAGMTAKLDLNNTTSTATLTFTGPSDRWYALQFGSFVQGDGMEAGKDVVYYNGTTLVDAVHNGVGVTPSTDAVNNWTVTSNTVAAGTRTIVATRAFNTGDTNDYTFVYSDANIDFAYARSASVSFSLAYHQNNRGYAINKTFSCIPPDAATASAQSFCGAATVSNLIATGATGATFNWYAAATGGTALAGTTALTSATYYVSQTVDACESARIPVGVTVTTVAQPTAAATQQFCSESTVANLSATGTGTINWYAAPTGGSPLAGITVLTAGNYYVSQTVGTCESTRATVAVSYVPLATPTTADNTQEFCSGATVSDLSATALSGAQLHWYVVPTGGADLPADMGLATTTYYVSQTLGNCVSERLPIEVTVTAVPGPSTANETQAFCEGATLADLDINTTTGTTLKWHLATGGAELPATTVMLNGTAYNATQHIGECESPAQTINVIINPIPAAPGGVETQQFTAGETIADFQISVFIGAEITWYMLNDAGDLVEVGTDTVLADGEMYHVTQTINGCESEMLMITADEVLSTSDFELKNLVAFPNPANDFVTISNNTALSEAAVFNMLGQKVISQKAQGEKIEINVSQLPAGSYSIKVITAKGTSASLKIMKQ</sequence>
<accession>A0ABU9I176</accession>
<feature type="domain" description="Ig-like" evidence="4">
    <location>
        <begin position="253"/>
        <end position="324"/>
    </location>
</feature>
<dbReference type="Pfam" id="PF19081">
    <property type="entry name" value="Ig_7"/>
    <property type="match status" value="3"/>
</dbReference>
<evidence type="ECO:0000259" key="3">
    <source>
        <dbReference type="Pfam" id="PF18962"/>
    </source>
</evidence>
<evidence type="ECO:0000256" key="1">
    <source>
        <dbReference type="ARBA" id="ARBA00022729"/>
    </source>
</evidence>
<keyword evidence="1 2" id="KW-0732">Signal</keyword>
<feature type="domain" description="Ig-like" evidence="4">
    <location>
        <begin position="327"/>
        <end position="400"/>
    </location>
</feature>
<feature type="chain" id="PRO_5046592017" evidence="2">
    <location>
        <begin position="20"/>
        <end position="641"/>
    </location>
</feature>
<reference evidence="5 6" key="1">
    <citation type="submission" date="2024-04" db="EMBL/GenBank/DDBJ databases">
        <title>Flavobacterium sp. DGU11 16S ribosomal RNA gene Genome sequencing and assembly.</title>
        <authorList>
            <person name="Park S."/>
        </authorList>
    </citation>
    <scope>NUCLEOTIDE SEQUENCE [LARGE SCALE GENOMIC DNA]</scope>
    <source>
        <strain evidence="5 6">DGU11</strain>
    </source>
</reference>
<proteinExistence type="predicted"/>
<dbReference type="InterPro" id="IPR026444">
    <property type="entry name" value="Secre_tail"/>
</dbReference>
<dbReference type="RefSeq" id="WP_341698476.1">
    <property type="nucleotide sequence ID" value="NZ_JBBYHR010000012.1"/>
</dbReference>
<comment type="caution">
    <text evidence="5">The sequence shown here is derived from an EMBL/GenBank/DDBJ whole genome shotgun (WGS) entry which is preliminary data.</text>
</comment>
<evidence type="ECO:0000256" key="2">
    <source>
        <dbReference type="SAM" id="SignalP"/>
    </source>
</evidence>
<feature type="domain" description="Ig-like" evidence="4">
    <location>
        <begin position="176"/>
        <end position="249"/>
    </location>
</feature>
<protein>
    <submittedName>
        <fullName evidence="5">T9SS type A sorting domain-containing protein</fullName>
    </submittedName>
</protein>